<name>A0ABU2KH70_9FLAO</name>
<dbReference type="SUPFAM" id="SSF88713">
    <property type="entry name" value="Glycoside hydrolase/deacetylase"/>
    <property type="match status" value="1"/>
</dbReference>
<dbReference type="EMBL" id="JAVRBG010000004">
    <property type="protein sequence ID" value="MDT0294065.1"/>
    <property type="molecule type" value="Genomic_DNA"/>
</dbReference>
<keyword evidence="2" id="KW-1185">Reference proteome</keyword>
<protein>
    <recommendedName>
        <fullName evidence="3">Polysaccharide (De)acetylase</fullName>
    </recommendedName>
</protein>
<proteinExistence type="predicted"/>
<evidence type="ECO:0000313" key="2">
    <source>
        <dbReference type="Proteomes" id="UP001182991"/>
    </source>
</evidence>
<evidence type="ECO:0008006" key="3">
    <source>
        <dbReference type="Google" id="ProtNLM"/>
    </source>
</evidence>
<reference evidence="2" key="1">
    <citation type="submission" date="2023-07" db="EMBL/GenBank/DDBJ databases">
        <title>Isolating and identifying novel microbial strains from the Mariana Trench.</title>
        <authorList>
            <person name="Fu H."/>
        </authorList>
    </citation>
    <scope>NUCLEOTIDE SEQUENCE [LARGE SCALE GENOMIC DNA]</scope>
    <source>
        <strain evidence="2">T-y2</strain>
    </source>
</reference>
<dbReference type="InterPro" id="IPR011330">
    <property type="entry name" value="Glyco_hydro/deAcase_b/a-brl"/>
</dbReference>
<comment type="caution">
    <text evidence="1">The sequence shown here is derived from an EMBL/GenBank/DDBJ whole genome shotgun (WGS) entry which is preliminary data.</text>
</comment>
<gene>
    <name evidence="1" type="ORF">RLT85_05410</name>
</gene>
<organism evidence="1 2">
    <name type="scientific">Mesonia ostreae</name>
    <dbReference type="NCBI Taxonomy" id="861110"/>
    <lineage>
        <taxon>Bacteria</taxon>
        <taxon>Pseudomonadati</taxon>
        <taxon>Bacteroidota</taxon>
        <taxon>Flavobacteriia</taxon>
        <taxon>Flavobacteriales</taxon>
        <taxon>Flavobacteriaceae</taxon>
        <taxon>Mesonia</taxon>
    </lineage>
</organism>
<dbReference type="RefSeq" id="WP_311401017.1">
    <property type="nucleotide sequence ID" value="NZ_JAVRBG010000004.1"/>
</dbReference>
<accession>A0ABU2KH70</accession>
<evidence type="ECO:0000313" key="1">
    <source>
        <dbReference type="EMBL" id="MDT0294065.1"/>
    </source>
</evidence>
<sequence>MKQLIKKITSKFGYQTHKKQILILSDDWGSVRLKSLAARQAIRNKGIDVDANRFDQFDCLESNKDVEDLFEVLTKYKDHLGNHPCITAVTNVANPNFEAIKNSGFKQYHFEKNINTYKRYPNSNRVFSLVKDGIAAKIFMPQSHAREHLQVNWWMAELQKENSMARKVFKEEFFFLRNNHLVNKELSGLGGSLQAKYSEDFTSAAKITNSALETFKEIYGYKSDYFCPPAQFYPESILPILSSRDIKWLDVARTQKVARLHKKPKQSFRILGQKSSYGFRYLVRNAVFESNLSNDSDGVDSCLKNIQDAFDCKQPAIISNHRVSFVGGIEEQNRIKGLKALDTLLTQILKKWPEVEFINLQDLAKEEK</sequence>
<dbReference type="Proteomes" id="UP001182991">
    <property type="component" value="Unassembled WGS sequence"/>
</dbReference>